<dbReference type="OrthoDB" id="9774179at2"/>
<dbReference type="Pfam" id="PF01575">
    <property type="entry name" value="MaoC_dehydratas"/>
    <property type="match status" value="1"/>
</dbReference>
<dbReference type="PRINTS" id="PR01483">
    <property type="entry name" value="FASYNTHASE"/>
</dbReference>
<accession>A0A021VUK2</accession>
<name>A0A021VUK2_9CELL</name>
<dbReference type="GO" id="GO:0005835">
    <property type="term" value="C:fatty acid synthase complex"/>
    <property type="evidence" value="ECO:0007669"/>
    <property type="project" value="InterPro"/>
</dbReference>
<proteinExistence type="inferred from homology"/>
<dbReference type="GO" id="GO:0004312">
    <property type="term" value="F:fatty acid synthase activity"/>
    <property type="evidence" value="ECO:0007669"/>
    <property type="project" value="InterPro"/>
</dbReference>
<comment type="similarity">
    <text evidence="1">Belongs to the enoyl-CoA hydratase/isomerase family.</text>
</comment>
<dbReference type="InterPro" id="IPR029069">
    <property type="entry name" value="HotDog_dom_sf"/>
</dbReference>
<dbReference type="AlphaFoldDB" id="A0A021VUK2"/>
<evidence type="ECO:0000256" key="1">
    <source>
        <dbReference type="ARBA" id="ARBA00005254"/>
    </source>
</evidence>
<dbReference type="GO" id="GO:0006633">
    <property type="term" value="P:fatty acid biosynthetic process"/>
    <property type="evidence" value="ECO:0007669"/>
    <property type="project" value="InterPro"/>
</dbReference>
<dbReference type="SUPFAM" id="SSF54637">
    <property type="entry name" value="Thioesterase/thiol ester dehydrase-isomerase"/>
    <property type="match status" value="2"/>
</dbReference>
<dbReference type="PANTHER" id="PTHR43841">
    <property type="entry name" value="3-HYDROXYACYL-THIOESTER DEHYDRATASE HTDX-RELATED"/>
    <property type="match status" value="1"/>
</dbReference>
<evidence type="ECO:0000313" key="3">
    <source>
        <dbReference type="EMBL" id="EYR62757.1"/>
    </source>
</evidence>
<comment type="caution">
    <text evidence="3">The sequence shown here is derived from an EMBL/GenBank/DDBJ whole genome shotgun (WGS) entry which is preliminary data.</text>
</comment>
<evidence type="ECO:0000313" key="4">
    <source>
        <dbReference type="Proteomes" id="UP000019753"/>
    </source>
</evidence>
<dbReference type="EMBL" id="AXCW01000174">
    <property type="protein sequence ID" value="EYR62757.1"/>
    <property type="molecule type" value="Genomic_DNA"/>
</dbReference>
<protein>
    <submittedName>
        <fullName evidence="3">Dehydratase</fullName>
    </submittedName>
</protein>
<dbReference type="Gene3D" id="3.10.129.10">
    <property type="entry name" value="Hotdog Thioesterase"/>
    <property type="match status" value="1"/>
</dbReference>
<reference evidence="3 4" key="1">
    <citation type="submission" date="2014-01" db="EMBL/GenBank/DDBJ databases">
        <title>Actinotalea ferrariae CF5-4.</title>
        <authorList>
            <person name="Chen F."/>
            <person name="Li Y."/>
            <person name="Wang G."/>
        </authorList>
    </citation>
    <scope>NUCLEOTIDE SEQUENCE [LARGE SCALE GENOMIC DNA]</scope>
    <source>
        <strain evidence="3 4">CF5-4</strain>
    </source>
</reference>
<organism evidence="3 4">
    <name type="scientific">Actinotalea ferrariae CF5-4</name>
    <dbReference type="NCBI Taxonomy" id="948458"/>
    <lineage>
        <taxon>Bacteria</taxon>
        <taxon>Bacillati</taxon>
        <taxon>Actinomycetota</taxon>
        <taxon>Actinomycetes</taxon>
        <taxon>Micrococcales</taxon>
        <taxon>Cellulomonadaceae</taxon>
        <taxon>Actinotalea</taxon>
    </lineage>
</organism>
<dbReference type="Proteomes" id="UP000019753">
    <property type="component" value="Unassembled WGS sequence"/>
</dbReference>
<evidence type="ECO:0000259" key="2">
    <source>
        <dbReference type="Pfam" id="PF01575"/>
    </source>
</evidence>
<sequence length="299" mass="31694">MTGGGPGRVVELPDVPALGGLYRRGVVGSARAAATRRSSVRPEDLPGTRVVVRGVQADAAHLTAYQHLLGERADDVLPAGFVHVLAFPVATALLVRPEFPLPLLGMVHVANRVEQRRALRLGDAFDVEVHVRDLRAHRAGVTVDVVAEVTVDGARAWEGVSTYLAKGVRLTGAERPSGDRTPFVAPAPTGQWRLAADEGRAYAAVSGDRNPIHTHRLAAKAFGFPRTIAHGMDTAARALAAVGPARGEAYRWDVEFAKPVLLPSTVAVRVAREDGAFALAAWNPRTGTPHLTGTVTPLT</sequence>
<dbReference type="PANTHER" id="PTHR43841:SF1">
    <property type="entry name" value="3-HYDROXYACYL-THIOESTER DEHYDRATASE X"/>
    <property type="match status" value="1"/>
</dbReference>
<dbReference type="RefSeq" id="WP_034227264.1">
    <property type="nucleotide sequence ID" value="NZ_AXCW01000174.1"/>
</dbReference>
<dbReference type="InterPro" id="IPR003965">
    <property type="entry name" value="Fatty_acid_synthase"/>
</dbReference>
<dbReference type="InterPro" id="IPR002539">
    <property type="entry name" value="MaoC-like_dom"/>
</dbReference>
<gene>
    <name evidence="3" type="ORF">N866_05455</name>
</gene>
<feature type="domain" description="MaoC-like" evidence="2">
    <location>
        <begin position="196"/>
        <end position="274"/>
    </location>
</feature>
<keyword evidence="4" id="KW-1185">Reference proteome</keyword>